<sequence>MIIAFINVFVNIFSLQHNAVIKAPLTAEYAMHTLNKTAVKSISFANVPYVFIHSKKGG</sequence>
<organism evidence="1 2">
    <name type="scientific">Bacillus atrophaeus (strain 1942)</name>
    <dbReference type="NCBI Taxonomy" id="720555"/>
    <lineage>
        <taxon>Bacteria</taxon>
        <taxon>Bacillati</taxon>
        <taxon>Bacillota</taxon>
        <taxon>Bacilli</taxon>
        <taxon>Bacillales</taxon>
        <taxon>Bacillaceae</taxon>
        <taxon>Bacillus</taxon>
    </lineage>
</organism>
<dbReference type="Proteomes" id="UP000006867">
    <property type="component" value="Chromosome"/>
</dbReference>
<accession>A0ABM5LVX6</accession>
<gene>
    <name evidence="1" type="ordered locus">BATR1942_05320</name>
</gene>
<keyword evidence="2" id="KW-1185">Reference proteome</keyword>
<name>A0ABM5LVX6_BACA1</name>
<evidence type="ECO:0000313" key="1">
    <source>
        <dbReference type="EMBL" id="ADP32018.1"/>
    </source>
</evidence>
<proteinExistence type="predicted"/>
<protein>
    <submittedName>
        <fullName evidence="1">Uncharacterized protein</fullName>
    </submittedName>
</protein>
<dbReference type="EMBL" id="CP002207">
    <property type="protein sequence ID" value="ADP32018.1"/>
    <property type="molecule type" value="Genomic_DNA"/>
</dbReference>
<reference evidence="1 2" key="1">
    <citation type="journal article" date="2011" name="Front. Microbiol.">
        <title>Genomic signatures of strain selection and enhancement in Bacillus atrophaeus var. globigii, a historical biowarfare simulant.</title>
        <authorList>
            <person name="Gibbons H.S."/>
            <person name="Broomall S.M."/>
            <person name="McNew L.A."/>
            <person name="Daligault H."/>
            <person name="Chapman C."/>
            <person name="Bruce D."/>
            <person name="Karavis M."/>
            <person name="Krepps M."/>
            <person name="McGregor P.A."/>
            <person name="Hong C."/>
            <person name="Park K.H."/>
            <person name="Akmal A."/>
            <person name="Feldman A."/>
            <person name="Lin J.S."/>
            <person name="Chang W.E."/>
            <person name="Higgs B.W."/>
            <person name="Demirev P."/>
            <person name="Lindquist J."/>
            <person name="Liem A."/>
            <person name="Fochler E."/>
            <person name="Read T.D."/>
            <person name="Tapia R."/>
            <person name="Johnson S."/>
            <person name="Bishop-Lilly K.A."/>
            <person name="Detter C."/>
            <person name="Han C."/>
            <person name="Sozhamannan S."/>
            <person name="Rosenzweig C.N."/>
            <person name="Skowronski E.W."/>
        </authorList>
    </citation>
    <scope>NUCLEOTIDE SEQUENCE [LARGE SCALE GENOMIC DNA]</scope>
    <source>
        <strain evidence="1 2">1942</strain>
    </source>
</reference>
<evidence type="ECO:0000313" key="2">
    <source>
        <dbReference type="Proteomes" id="UP000006867"/>
    </source>
</evidence>